<dbReference type="AlphaFoldDB" id="A0A8S3BDT1"/>
<dbReference type="EMBL" id="CAJOBI010152245">
    <property type="protein sequence ID" value="CAF4815803.1"/>
    <property type="molecule type" value="Genomic_DNA"/>
</dbReference>
<gene>
    <name evidence="1" type="ORF">SMN809_LOCUS47804</name>
</gene>
<reference evidence="1" key="1">
    <citation type="submission" date="2021-02" db="EMBL/GenBank/DDBJ databases">
        <authorList>
            <person name="Nowell W R."/>
        </authorList>
    </citation>
    <scope>NUCLEOTIDE SEQUENCE</scope>
</reference>
<protein>
    <submittedName>
        <fullName evidence="1">Uncharacterized protein</fullName>
    </submittedName>
</protein>
<proteinExistence type="predicted"/>
<accession>A0A8S3BDT1</accession>
<name>A0A8S3BDT1_9BILA</name>
<comment type="caution">
    <text evidence="1">The sequence shown here is derived from an EMBL/GenBank/DDBJ whole genome shotgun (WGS) entry which is preliminary data.</text>
</comment>
<organism evidence="1 2">
    <name type="scientific">Rotaria magnacalcarata</name>
    <dbReference type="NCBI Taxonomy" id="392030"/>
    <lineage>
        <taxon>Eukaryota</taxon>
        <taxon>Metazoa</taxon>
        <taxon>Spiralia</taxon>
        <taxon>Gnathifera</taxon>
        <taxon>Rotifera</taxon>
        <taxon>Eurotatoria</taxon>
        <taxon>Bdelloidea</taxon>
        <taxon>Philodinida</taxon>
        <taxon>Philodinidae</taxon>
        <taxon>Rotaria</taxon>
    </lineage>
</organism>
<sequence length="51" mass="5629">KTDRVEFGYIPEIFHAFVPPIPNSVSETLDARCASDTQEPIAPLTLSSRLV</sequence>
<feature type="non-terminal residue" evidence="1">
    <location>
        <position position="1"/>
    </location>
</feature>
<dbReference type="Proteomes" id="UP000676336">
    <property type="component" value="Unassembled WGS sequence"/>
</dbReference>
<evidence type="ECO:0000313" key="1">
    <source>
        <dbReference type="EMBL" id="CAF4815803.1"/>
    </source>
</evidence>
<evidence type="ECO:0000313" key="2">
    <source>
        <dbReference type="Proteomes" id="UP000676336"/>
    </source>
</evidence>